<keyword evidence="4 9" id="KW-0521">NADP</keyword>
<feature type="binding site" evidence="9">
    <location>
        <position position="10"/>
    </location>
    <ligand>
        <name>NADPH</name>
        <dbReference type="ChEBI" id="CHEBI:57783"/>
    </ligand>
</feature>
<dbReference type="InterPro" id="IPR003821">
    <property type="entry name" value="DXP_reductoisomerase"/>
</dbReference>
<dbReference type="InterPro" id="IPR013512">
    <property type="entry name" value="DXP_reductoisomerase_N"/>
</dbReference>
<comment type="catalytic activity">
    <reaction evidence="8">
        <text>2-C-methyl-D-erythritol 4-phosphate + NADP(+) = 1-deoxy-D-xylulose 5-phosphate + NADPH + H(+)</text>
        <dbReference type="Rhea" id="RHEA:13717"/>
        <dbReference type="ChEBI" id="CHEBI:15378"/>
        <dbReference type="ChEBI" id="CHEBI:57783"/>
        <dbReference type="ChEBI" id="CHEBI:57792"/>
        <dbReference type="ChEBI" id="CHEBI:58262"/>
        <dbReference type="ChEBI" id="CHEBI:58349"/>
        <dbReference type="EC" id="1.1.1.267"/>
    </reaction>
    <physiologicalReaction direction="right-to-left" evidence="8">
        <dbReference type="Rhea" id="RHEA:13719"/>
    </physiologicalReaction>
</comment>
<feature type="binding site" evidence="9">
    <location>
        <position position="146"/>
    </location>
    <ligand>
        <name>Mn(2+)</name>
        <dbReference type="ChEBI" id="CHEBI:29035"/>
    </ligand>
</feature>
<feature type="binding site" evidence="9">
    <location>
        <position position="148"/>
    </location>
    <ligand>
        <name>Mn(2+)</name>
        <dbReference type="ChEBI" id="CHEBI:29035"/>
    </ligand>
</feature>
<dbReference type="GO" id="GO:0030604">
    <property type="term" value="F:1-deoxy-D-xylulose-5-phosphate reductoisomerase activity"/>
    <property type="evidence" value="ECO:0007669"/>
    <property type="project" value="UniProtKB-EC"/>
</dbReference>
<dbReference type="SUPFAM" id="SSF51735">
    <property type="entry name" value="NAD(P)-binding Rossmann-fold domains"/>
    <property type="match status" value="1"/>
</dbReference>
<dbReference type="Gene3D" id="3.40.50.720">
    <property type="entry name" value="NAD(P)-binding Rossmann-like Domain"/>
    <property type="match status" value="1"/>
</dbReference>
<dbReference type="RefSeq" id="WP_311692519.1">
    <property type="nucleotide sequence ID" value="NZ_JAVRHL010000003.1"/>
</dbReference>
<dbReference type="InterPro" id="IPR036291">
    <property type="entry name" value="NAD(P)-bd_dom_sf"/>
</dbReference>
<dbReference type="SUPFAM" id="SSF55347">
    <property type="entry name" value="Glyceraldehyde-3-phosphate dehydrogenase-like, C-terminal domain"/>
    <property type="match status" value="1"/>
</dbReference>
<evidence type="ECO:0000256" key="4">
    <source>
        <dbReference type="ARBA" id="ARBA00022857"/>
    </source>
</evidence>
<evidence type="ECO:0000256" key="6">
    <source>
        <dbReference type="ARBA" id="ARBA00023211"/>
    </source>
</evidence>
<name>A0ABU3DJ18_9RHOB</name>
<feature type="binding site" evidence="9">
    <location>
        <position position="172"/>
    </location>
    <ligand>
        <name>1-deoxy-D-xylulose 5-phosphate</name>
        <dbReference type="ChEBI" id="CHEBI:57792"/>
    </ligand>
</feature>
<comment type="cofactor">
    <cofactor evidence="9">
        <name>Mg(2+)</name>
        <dbReference type="ChEBI" id="CHEBI:18420"/>
    </cofactor>
    <cofactor evidence="9">
        <name>Mn(2+)</name>
        <dbReference type="ChEBI" id="CHEBI:29035"/>
    </cofactor>
</comment>
<dbReference type="Pfam" id="PF08436">
    <property type="entry name" value="DXP_redisom_C"/>
    <property type="match status" value="1"/>
</dbReference>
<reference evidence="13 14" key="1">
    <citation type="submission" date="2023-09" db="EMBL/GenBank/DDBJ databases">
        <authorList>
            <person name="Rey-Velasco X."/>
        </authorList>
    </citation>
    <scope>NUCLEOTIDE SEQUENCE [LARGE SCALE GENOMIC DNA]</scope>
    <source>
        <strain evidence="13 14">F158</strain>
    </source>
</reference>
<feature type="binding site" evidence="9">
    <location>
        <position position="122"/>
    </location>
    <ligand>
        <name>NADPH</name>
        <dbReference type="ChEBI" id="CHEBI:57783"/>
    </ligand>
</feature>
<evidence type="ECO:0000259" key="10">
    <source>
        <dbReference type="Pfam" id="PF02670"/>
    </source>
</evidence>
<evidence type="ECO:0000256" key="3">
    <source>
        <dbReference type="ARBA" id="ARBA00022723"/>
    </source>
</evidence>
<feature type="binding site" evidence="9">
    <location>
        <position position="201"/>
    </location>
    <ligand>
        <name>NADPH</name>
        <dbReference type="ChEBI" id="CHEBI:57783"/>
    </ligand>
</feature>
<dbReference type="SUPFAM" id="SSF69055">
    <property type="entry name" value="1-deoxy-D-xylulose-5-phosphate reductoisomerase, C-terminal domain"/>
    <property type="match status" value="1"/>
</dbReference>
<evidence type="ECO:0000256" key="5">
    <source>
        <dbReference type="ARBA" id="ARBA00023002"/>
    </source>
</evidence>
<gene>
    <name evidence="9 13" type="primary">dxr</name>
    <name evidence="13" type="ORF">RM543_13575</name>
</gene>
<dbReference type="PANTHER" id="PTHR30525">
    <property type="entry name" value="1-DEOXY-D-XYLULOSE 5-PHOSPHATE REDUCTOISOMERASE"/>
    <property type="match status" value="1"/>
</dbReference>
<keyword evidence="6 9" id="KW-0464">Manganese</keyword>
<feature type="binding site" evidence="9">
    <location>
        <position position="120"/>
    </location>
    <ligand>
        <name>NADPH</name>
        <dbReference type="ChEBI" id="CHEBI:57783"/>
    </ligand>
</feature>
<dbReference type="HAMAP" id="MF_00183">
    <property type="entry name" value="DXP_reductoisom"/>
    <property type="match status" value="1"/>
</dbReference>
<protein>
    <recommendedName>
        <fullName evidence="9">1-deoxy-D-xylulose 5-phosphate reductoisomerase</fullName>
        <shortName evidence="9">DXP reductoisomerase</shortName>
        <ecNumber evidence="9">1.1.1.267</ecNumber>
    </recommendedName>
    <alternativeName>
        <fullName evidence="9">1-deoxyxylulose-5-phosphate reductoisomerase</fullName>
    </alternativeName>
    <alternativeName>
        <fullName evidence="9">2-C-methyl-D-erythritol 4-phosphate synthase</fullName>
    </alternativeName>
</protein>
<comment type="function">
    <text evidence="9">Catalyzes the NADPH-dependent rearrangement and reduction of 1-deoxy-D-xylulose-5-phosphate (DXP) to 2-C-methyl-D-erythritol 4-phosphate (MEP).</text>
</comment>
<dbReference type="Pfam" id="PF02670">
    <property type="entry name" value="DXP_reductoisom"/>
    <property type="match status" value="1"/>
</dbReference>
<feature type="domain" description="1-deoxy-D-xylulose 5-phosphate reductoisomerase N-terminal" evidence="10">
    <location>
        <begin position="4"/>
        <end position="128"/>
    </location>
</feature>
<organism evidence="13 14">
    <name type="scientific">Tropicimonas omnivorans</name>
    <dbReference type="NCBI Taxonomy" id="3075590"/>
    <lineage>
        <taxon>Bacteria</taxon>
        <taxon>Pseudomonadati</taxon>
        <taxon>Pseudomonadota</taxon>
        <taxon>Alphaproteobacteria</taxon>
        <taxon>Rhodobacterales</taxon>
        <taxon>Roseobacteraceae</taxon>
        <taxon>Tropicimonas</taxon>
    </lineage>
</organism>
<dbReference type="Pfam" id="PF13288">
    <property type="entry name" value="DXPR_C"/>
    <property type="match status" value="1"/>
</dbReference>
<dbReference type="Proteomes" id="UP001265259">
    <property type="component" value="Unassembled WGS sequence"/>
</dbReference>
<dbReference type="Gene3D" id="1.10.1740.10">
    <property type="match status" value="1"/>
</dbReference>
<dbReference type="NCBIfam" id="TIGR00243">
    <property type="entry name" value="Dxr"/>
    <property type="match status" value="1"/>
</dbReference>
<feature type="binding site" evidence="9">
    <location>
        <position position="208"/>
    </location>
    <ligand>
        <name>1-deoxy-D-xylulose 5-phosphate</name>
        <dbReference type="ChEBI" id="CHEBI:57792"/>
    </ligand>
</feature>
<accession>A0ABU3DJ18</accession>
<evidence type="ECO:0000313" key="14">
    <source>
        <dbReference type="Proteomes" id="UP001265259"/>
    </source>
</evidence>
<dbReference type="EC" id="1.1.1.267" evidence="9"/>
<keyword evidence="7 9" id="KW-0414">Isoprene biosynthesis</keyword>
<evidence type="ECO:0000256" key="9">
    <source>
        <dbReference type="HAMAP-Rule" id="MF_00183"/>
    </source>
</evidence>
<dbReference type="InterPro" id="IPR013644">
    <property type="entry name" value="DXP_reductoisomerase_C"/>
</dbReference>
<sequence length="392" mass="41012">MKRVSILGSTGSIGQSTLSLIAGRPGEYDVVALTGGRNVELLARQAAETGAAIAVTSEPDLLDQLRDALPAGIEAAAGAEAIAEAAARRADWVMSAIVGAAGLAPGLAAIETGTTLALANKETLVAAGPLVLSRAAASGATILPVDSEHSAIFQALRGEDPAAVERVIITASGGALRDWPMERLAEATPEEAGRHPNWAMGNRITVDSASMFNKALEVIEAKEFFGFSPDRIEVLIHHESIVHALVGFVDGGVMAHLGPPDMRHAIGHALDWPDRRALPVERLDLAKIGQLSFRPPDEARWPALRLARDVMARGGLTGAAFNAAKEAALDAFLARQMRFTDMAHIVETVLDEMDASGETSGRGDISLGDVLETDAAARARARGAATRLSQTV</sequence>
<feature type="binding site" evidence="9">
    <location>
        <position position="213"/>
    </location>
    <ligand>
        <name>1-deoxy-D-xylulose 5-phosphate</name>
        <dbReference type="ChEBI" id="CHEBI:57792"/>
    </ligand>
</feature>
<dbReference type="PANTHER" id="PTHR30525:SF0">
    <property type="entry name" value="1-DEOXY-D-XYLULOSE 5-PHOSPHATE REDUCTOISOMERASE, CHLOROPLASTIC"/>
    <property type="match status" value="1"/>
</dbReference>
<feature type="binding site" evidence="9">
    <location>
        <position position="37"/>
    </location>
    <ligand>
        <name>NADPH</name>
        <dbReference type="ChEBI" id="CHEBI:57783"/>
    </ligand>
</feature>
<comment type="caution">
    <text evidence="13">The sequence shown here is derived from an EMBL/GenBank/DDBJ whole genome shotgun (WGS) entry which is preliminary data.</text>
</comment>
<feature type="binding site" evidence="9">
    <location>
        <position position="13"/>
    </location>
    <ligand>
        <name>NADPH</name>
        <dbReference type="ChEBI" id="CHEBI:57783"/>
    </ligand>
</feature>
<feature type="domain" description="1-deoxy-D-xylulose 5-phosphate reductoisomerase C-terminal" evidence="11">
    <location>
        <begin position="142"/>
        <end position="225"/>
    </location>
</feature>
<dbReference type="InterPro" id="IPR036169">
    <property type="entry name" value="DXPR_C_sf"/>
</dbReference>
<evidence type="ECO:0000256" key="1">
    <source>
        <dbReference type="ARBA" id="ARBA00005094"/>
    </source>
</evidence>
<feature type="binding site" evidence="9">
    <location>
        <position position="12"/>
    </location>
    <ligand>
        <name>NADPH</name>
        <dbReference type="ChEBI" id="CHEBI:57783"/>
    </ligand>
</feature>
<dbReference type="InterPro" id="IPR026877">
    <property type="entry name" value="DXPR_C"/>
</dbReference>
<evidence type="ECO:0000256" key="7">
    <source>
        <dbReference type="ARBA" id="ARBA00023229"/>
    </source>
</evidence>
<comment type="pathway">
    <text evidence="1 9">Isoprenoid biosynthesis; isopentenyl diphosphate biosynthesis via DXP pathway; isopentenyl diphosphate from 1-deoxy-D-xylulose 5-phosphate: step 1/6.</text>
</comment>
<keyword evidence="3 9" id="KW-0479">Metal-binding</keyword>
<keyword evidence="14" id="KW-1185">Reference proteome</keyword>
<feature type="binding site" evidence="9">
    <location>
        <position position="38"/>
    </location>
    <ligand>
        <name>NADPH</name>
        <dbReference type="ChEBI" id="CHEBI:57783"/>
    </ligand>
</feature>
<comment type="similarity">
    <text evidence="2 9">Belongs to the DXR family.</text>
</comment>
<feature type="binding site" evidence="9">
    <location>
        <position position="147"/>
    </location>
    <ligand>
        <name>1-deoxy-D-xylulose 5-phosphate</name>
        <dbReference type="ChEBI" id="CHEBI:57792"/>
    </ligand>
</feature>
<evidence type="ECO:0000256" key="2">
    <source>
        <dbReference type="ARBA" id="ARBA00006825"/>
    </source>
</evidence>
<evidence type="ECO:0000259" key="11">
    <source>
        <dbReference type="Pfam" id="PF08436"/>
    </source>
</evidence>
<dbReference type="PIRSF" id="PIRSF006205">
    <property type="entry name" value="Dxp_reductismrs"/>
    <property type="match status" value="1"/>
</dbReference>
<feature type="binding site" evidence="9">
    <location>
        <position position="195"/>
    </location>
    <ligand>
        <name>1-deoxy-D-xylulose 5-phosphate</name>
        <dbReference type="ChEBI" id="CHEBI:57792"/>
    </ligand>
</feature>
<keyword evidence="9" id="KW-0460">Magnesium</keyword>
<feature type="binding site" evidence="9">
    <location>
        <position position="214"/>
    </location>
    <ligand>
        <name>1-deoxy-D-xylulose 5-phosphate</name>
        <dbReference type="ChEBI" id="CHEBI:57792"/>
    </ligand>
</feature>
<feature type="binding site" evidence="9">
    <location>
        <position position="11"/>
    </location>
    <ligand>
        <name>NADPH</name>
        <dbReference type="ChEBI" id="CHEBI:57783"/>
    </ligand>
</feature>
<evidence type="ECO:0000313" key="13">
    <source>
        <dbReference type="EMBL" id="MDT0683716.1"/>
    </source>
</evidence>
<feature type="binding site" evidence="9">
    <location>
        <position position="36"/>
    </location>
    <ligand>
        <name>NADPH</name>
        <dbReference type="ChEBI" id="CHEBI:57783"/>
    </ligand>
</feature>
<feature type="binding site" evidence="9">
    <location>
        <position position="217"/>
    </location>
    <ligand>
        <name>Mn(2+)</name>
        <dbReference type="ChEBI" id="CHEBI:29035"/>
    </ligand>
</feature>
<evidence type="ECO:0000259" key="12">
    <source>
        <dbReference type="Pfam" id="PF13288"/>
    </source>
</evidence>
<feature type="domain" description="DXP reductoisomerase C-terminal" evidence="12">
    <location>
        <begin position="257"/>
        <end position="379"/>
    </location>
</feature>
<dbReference type="EMBL" id="JAVRHL010000003">
    <property type="protein sequence ID" value="MDT0683716.1"/>
    <property type="molecule type" value="Genomic_DNA"/>
</dbReference>
<feature type="binding site" evidence="9">
    <location>
        <position position="148"/>
    </location>
    <ligand>
        <name>1-deoxy-D-xylulose 5-phosphate</name>
        <dbReference type="ChEBI" id="CHEBI:57792"/>
    </ligand>
</feature>
<evidence type="ECO:0000256" key="8">
    <source>
        <dbReference type="ARBA" id="ARBA00048543"/>
    </source>
</evidence>
<keyword evidence="5 9" id="KW-0560">Oxidoreductase</keyword>
<feature type="binding site" evidence="9">
    <location>
        <position position="121"/>
    </location>
    <ligand>
        <name>1-deoxy-D-xylulose 5-phosphate</name>
        <dbReference type="ChEBI" id="CHEBI:57792"/>
    </ligand>
</feature>
<proteinExistence type="inferred from homology"/>
<feature type="binding site" evidence="9">
    <location>
        <position position="217"/>
    </location>
    <ligand>
        <name>1-deoxy-D-xylulose 5-phosphate</name>
        <dbReference type="ChEBI" id="CHEBI:57792"/>
    </ligand>
</feature>